<feature type="coiled-coil region" evidence="1">
    <location>
        <begin position="95"/>
        <end position="129"/>
    </location>
</feature>
<feature type="compositionally biased region" description="Polar residues" evidence="2">
    <location>
        <begin position="409"/>
        <end position="418"/>
    </location>
</feature>
<reference evidence="3 4" key="1">
    <citation type="submission" date="2016-07" db="EMBL/GenBank/DDBJ databases">
        <title>Pervasive Adenine N6-methylation of Active Genes in Fungi.</title>
        <authorList>
            <consortium name="DOE Joint Genome Institute"/>
            <person name="Mondo S.J."/>
            <person name="Dannebaum R.O."/>
            <person name="Kuo R.C."/>
            <person name="Labutti K."/>
            <person name="Haridas S."/>
            <person name="Kuo A."/>
            <person name="Salamov A."/>
            <person name="Ahrendt S.R."/>
            <person name="Lipzen A."/>
            <person name="Sullivan W."/>
            <person name="Andreopoulos W.B."/>
            <person name="Clum A."/>
            <person name="Lindquist E."/>
            <person name="Daum C."/>
            <person name="Ramamoorthy G.K."/>
            <person name="Gryganskyi A."/>
            <person name="Culley D."/>
            <person name="Magnuson J.K."/>
            <person name="James T.Y."/>
            <person name="O'Malley M.A."/>
            <person name="Stajich J.E."/>
            <person name="Spatafora J.W."/>
            <person name="Visel A."/>
            <person name="Grigoriev I.V."/>
        </authorList>
    </citation>
    <scope>NUCLEOTIDE SEQUENCE [LARGE SCALE GENOMIC DNA]</scope>
    <source>
        <strain evidence="3 4">NRRL 1336</strain>
    </source>
</reference>
<sequence length="436" mass="49548">MTEVEKASQKVKRISLVNDAPMQVTKEDAINEKPTPINTRTSNPSMCPNLHHLKLWKRREFNSYSMENDQDSSNKEQQEPSIDTSPSAPKVHPMVAQLKAQLYQQRHILNNLEVERSQYKIDIQSLNDRLGQMKTKIQQRSEARQQLETNYREHLQSMRATSDDLESISLKLKQLKAKIRTLADELLEQVDPVTATNALRTFWLNLSDCIEGMGSPLPLHRVRLLTEKFMMDVLVQNMNLNVFPGLSVTDHYNDLSFWLEKYDTSFSTRLRQEMALVLVKKNTTGNDIHKKLHEAVQANWKFLYGGLIKAYPFMYHFDKHESDTRKHYGAKVQVLVEHAMALGIAMKGQEVDVAAAETRERAQHFDGALMIDEDGQSSGIVDFCICPPFVVYGPEVYTLEKGRVLCSPVSSSTKTKANSKGGYSMDLPASTSPVST</sequence>
<evidence type="ECO:0000256" key="1">
    <source>
        <dbReference type="SAM" id="Coils"/>
    </source>
</evidence>
<name>A0A1X2HY68_9FUNG</name>
<comment type="caution">
    <text evidence="3">The sequence shown here is derived from an EMBL/GenBank/DDBJ whole genome shotgun (WGS) entry which is preliminary data.</text>
</comment>
<dbReference type="OrthoDB" id="2368002at2759"/>
<evidence type="ECO:0000256" key="2">
    <source>
        <dbReference type="SAM" id="MobiDB-lite"/>
    </source>
</evidence>
<dbReference type="AlphaFoldDB" id="A0A1X2HY68"/>
<feature type="coiled-coil region" evidence="1">
    <location>
        <begin position="158"/>
        <end position="185"/>
    </location>
</feature>
<keyword evidence="1" id="KW-0175">Coiled coil</keyword>
<feature type="region of interest" description="Disordered" evidence="2">
    <location>
        <begin position="65"/>
        <end position="89"/>
    </location>
</feature>
<keyword evidence="4" id="KW-1185">Reference proteome</keyword>
<gene>
    <name evidence="3" type="ORF">BCR42DRAFT_443915</name>
</gene>
<feature type="region of interest" description="Disordered" evidence="2">
    <location>
        <begin position="409"/>
        <end position="436"/>
    </location>
</feature>
<dbReference type="EMBL" id="MCGE01000046">
    <property type="protein sequence ID" value="ORZ05061.1"/>
    <property type="molecule type" value="Genomic_DNA"/>
</dbReference>
<dbReference type="Proteomes" id="UP000193560">
    <property type="component" value="Unassembled WGS sequence"/>
</dbReference>
<protein>
    <submittedName>
        <fullName evidence="3">Uncharacterized protein</fullName>
    </submittedName>
</protein>
<organism evidence="3 4">
    <name type="scientific">Absidia repens</name>
    <dbReference type="NCBI Taxonomy" id="90262"/>
    <lineage>
        <taxon>Eukaryota</taxon>
        <taxon>Fungi</taxon>
        <taxon>Fungi incertae sedis</taxon>
        <taxon>Mucoromycota</taxon>
        <taxon>Mucoromycotina</taxon>
        <taxon>Mucoromycetes</taxon>
        <taxon>Mucorales</taxon>
        <taxon>Cunninghamellaceae</taxon>
        <taxon>Absidia</taxon>
    </lineage>
</organism>
<proteinExistence type="predicted"/>
<evidence type="ECO:0000313" key="3">
    <source>
        <dbReference type="EMBL" id="ORZ05061.1"/>
    </source>
</evidence>
<evidence type="ECO:0000313" key="4">
    <source>
        <dbReference type="Proteomes" id="UP000193560"/>
    </source>
</evidence>
<dbReference type="STRING" id="90262.A0A1X2HY68"/>
<accession>A0A1X2HY68</accession>